<comment type="subcellular location">
    <subcellularLocation>
        <location evidence="1">Cell outer membrane</location>
        <topology evidence="1">Multi-pass membrane protein</topology>
    </subcellularLocation>
</comment>
<evidence type="ECO:0000313" key="6">
    <source>
        <dbReference type="EMBL" id="PMN88771.1"/>
    </source>
</evidence>
<accession>A0A2N7L555</accession>
<dbReference type="InterPro" id="IPR033900">
    <property type="entry name" value="Gram_neg_porin_domain"/>
</dbReference>
<organism evidence="6 7">
    <name type="scientific">Enterovibrio norvegicus</name>
    <dbReference type="NCBI Taxonomy" id="188144"/>
    <lineage>
        <taxon>Bacteria</taxon>
        <taxon>Pseudomonadati</taxon>
        <taxon>Pseudomonadota</taxon>
        <taxon>Gammaproteobacteria</taxon>
        <taxon>Vibrionales</taxon>
        <taxon>Vibrionaceae</taxon>
        <taxon>Enterovibrio</taxon>
    </lineage>
</organism>
<dbReference type="GO" id="GO:0009279">
    <property type="term" value="C:cell outer membrane"/>
    <property type="evidence" value="ECO:0007669"/>
    <property type="project" value="UniProtKB-SubCell"/>
</dbReference>
<dbReference type="Pfam" id="PF13609">
    <property type="entry name" value="Porin_4"/>
    <property type="match status" value="1"/>
</dbReference>
<evidence type="ECO:0000313" key="7">
    <source>
        <dbReference type="Proteomes" id="UP000235387"/>
    </source>
</evidence>
<protein>
    <recommendedName>
        <fullName evidence="5">Porin domain-containing protein</fullName>
    </recommendedName>
</protein>
<dbReference type="EMBL" id="MDAL01000049">
    <property type="protein sequence ID" value="PMN88771.1"/>
    <property type="molecule type" value="Genomic_DNA"/>
</dbReference>
<name>A0A2N7L555_9GAMM</name>
<proteinExistence type="predicted"/>
<evidence type="ECO:0000256" key="3">
    <source>
        <dbReference type="ARBA" id="ARBA00023136"/>
    </source>
</evidence>
<dbReference type="PANTHER" id="PTHR34501">
    <property type="entry name" value="PROTEIN YDDL-RELATED"/>
    <property type="match status" value="1"/>
</dbReference>
<reference evidence="7" key="1">
    <citation type="submission" date="2016-07" db="EMBL/GenBank/DDBJ databases">
        <title>Nontailed viruses are major unrecognized killers of bacteria in the ocean.</title>
        <authorList>
            <person name="Kauffman K."/>
            <person name="Hussain F."/>
            <person name="Yang J."/>
            <person name="Arevalo P."/>
            <person name="Brown J."/>
            <person name="Cutler M."/>
            <person name="Kelly L."/>
            <person name="Polz M.F."/>
        </authorList>
    </citation>
    <scope>NUCLEOTIDE SEQUENCE [LARGE SCALE GENOMIC DNA]</scope>
    <source>
        <strain evidence="7">10N.261.45.A10</strain>
    </source>
</reference>
<keyword evidence="3" id="KW-0472">Membrane</keyword>
<feature type="chain" id="PRO_5014976731" description="Porin domain-containing protein" evidence="4">
    <location>
        <begin position="22"/>
        <end position="333"/>
    </location>
</feature>
<dbReference type="SUPFAM" id="SSF56935">
    <property type="entry name" value="Porins"/>
    <property type="match status" value="1"/>
</dbReference>
<feature type="signal peptide" evidence="4">
    <location>
        <begin position="1"/>
        <end position="21"/>
    </location>
</feature>
<dbReference type="CDD" id="cd00342">
    <property type="entry name" value="gram_neg_porins"/>
    <property type="match status" value="1"/>
</dbReference>
<dbReference type="AlphaFoldDB" id="A0A2N7L555"/>
<comment type="caution">
    <text evidence="6">The sequence shown here is derived from an EMBL/GenBank/DDBJ whole genome shotgun (WGS) entry which is preliminary data.</text>
</comment>
<dbReference type="InterPro" id="IPR050298">
    <property type="entry name" value="Gram-neg_bact_OMP"/>
</dbReference>
<gene>
    <name evidence="6" type="ORF">BCT23_04530</name>
</gene>
<keyword evidence="2 4" id="KW-0732">Signal</keyword>
<evidence type="ECO:0000259" key="5">
    <source>
        <dbReference type="Pfam" id="PF13609"/>
    </source>
</evidence>
<dbReference type="RefSeq" id="WP_102391861.1">
    <property type="nucleotide sequence ID" value="NZ_MDAL01000049.1"/>
</dbReference>
<evidence type="ECO:0000256" key="1">
    <source>
        <dbReference type="ARBA" id="ARBA00004571"/>
    </source>
</evidence>
<feature type="domain" description="Porin" evidence="5">
    <location>
        <begin position="31"/>
        <end position="318"/>
    </location>
</feature>
<dbReference type="Proteomes" id="UP000235387">
    <property type="component" value="Unassembled WGS sequence"/>
</dbReference>
<dbReference type="Gene3D" id="2.40.160.10">
    <property type="entry name" value="Porin"/>
    <property type="match status" value="1"/>
</dbReference>
<dbReference type="GO" id="GO:0015288">
    <property type="term" value="F:porin activity"/>
    <property type="evidence" value="ECO:0007669"/>
    <property type="project" value="InterPro"/>
</dbReference>
<sequence>MNKLIFSTTLLSTLISTSSFAFEVYSNDDSSLLLGGRVEPRFNVSDANTVAKDADGNFVTDANGEGVVDSNKSSFDDISRARIYIDGTTRVNEDVSVFGFYEGELTSGSSEIENRYMYAGVATGFGAFSYGKQDSAQVILTDVTDIMETFGGSASDLVEGNQDKRENNFVYQLEIPFGVTATANYIASDKEDNDSAGLSLIYDDPIGFAFGVGYVDGKQNDVDANQMNVVASYAVGDFYMGGIYVSGEIDNVDVDGYEIAAAYTLDDFVFRYVYNNRDADDKAKISDYEVDYHAIEGVYNVTNNFLGYAGYEFNRLDGKQNDDQFQAGIRYNF</sequence>
<evidence type="ECO:0000256" key="2">
    <source>
        <dbReference type="ARBA" id="ARBA00022729"/>
    </source>
</evidence>
<dbReference type="PANTHER" id="PTHR34501:SF2">
    <property type="entry name" value="OUTER MEMBRANE PORIN F-RELATED"/>
    <property type="match status" value="1"/>
</dbReference>
<evidence type="ECO:0000256" key="4">
    <source>
        <dbReference type="SAM" id="SignalP"/>
    </source>
</evidence>
<dbReference type="InterPro" id="IPR023614">
    <property type="entry name" value="Porin_dom_sf"/>
</dbReference>